<dbReference type="PIRSF" id="PIRSF037505">
    <property type="entry name" value="Betaine_HMT"/>
    <property type="match status" value="1"/>
</dbReference>
<proteinExistence type="predicted"/>
<keyword evidence="3 4" id="KW-0479">Metal-binding</keyword>
<evidence type="ECO:0000256" key="4">
    <source>
        <dbReference type="PROSITE-ProRule" id="PRU00333"/>
    </source>
</evidence>
<sequence length="290" mass="30511">MTDITLLDGGMGQELVHRAGDNPTPLWSTQVMIDHPGLVAAVHADYRAAGATVHTTNTYAIHRDRLAGTGLEDRFAALHQAAVAEAAGDGRIAGAIGPLAASYRPDLHPDHDTAVRLYAEIARLLSPGIDLIICETVASVAHARAVLEGAQTIGKPVWLAMTVDDQDGSRLRSGEPLADVLPVTTSAKALLANCSAPEALHGAMDVFATQRLPFGGYANGFEQITNDFLQDKPTVDSLSARRDLGPDAYARHAMGWIDKGATIVGGCCEVGPRHIATLADAIRAAGHRIV</sequence>
<dbReference type="GO" id="GO:0032259">
    <property type="term" value="P:methylation"/>
    <property type="evidence" value="ECO:0007669"/>
    <property type="project" value="UniProtKB-KW"/>
</dbReference>
<gene>
    <name evidence="6" type="ORF">AABB31_21900</name>
</gene>
<keyword evidence="3 4" id="KW-0862">Zinc</keyword>
<dbReference type="InterPro" id="IPR017226">
    <property type="entry name" value="BHMT-like"/>
</dbReference>
<evidence type="ECO:0000313" key="6">
    <source>
        <dbReference type="EMBL" id="WZU67541.1"/>
    </source>
</evidence>
<dbReference type="GO" id="GO:0009086">
    <property type="term" value="P:methionine biosynthetic process"/>
    <property type="evidence" value="ECO:0007669"/>
    <property type="project" value="InterPro"/>
</dbReference>
<dbReference type="Gene3D" id="3.20.20.330">
    <property type="entry name" value="Homocysteine-binding-like domain"/>
    <property type="match status" value="1"/>
</dbReference>
<dbReference type="GO" id="GO:0008168">
    <property type="term" value="F:methyltransferase activity"/>
    <property type="evidence" value="ECO:0007669"/>
    <property type="project" value="UniProtKB-UniRule"/>
</dbReference>
<dbReference type="EMBL" id="CP151767">
    <property type="protein sequence ID" value="WZU67541.1"/>
    <property type="molecule type" value="Genomic_DNA"/>
</dbReference>
<dbReference type="KEGG" id="yrh:AABB31_21900"/>
<feature type="binding site" evidence="4">
    <location>
        <position position="268"/>
    </location>
    <ligand>
        <name>Zn(2+)</name>
        <dbReference type="ChEBI" id="CHEBI:29105"/>
    </ligand>
</feature>
<accession>A0AAN0MG89</accession>
<evidence type="ECO:0000259" key="5">
    <source>
        <dbReference type="PROSITE" id="PS50970"/>
    </source>
</evidence>
<feature type="domain" description="Hcy-binding" evidence="5">
    <location>
        <begin position="1"/>
        <end position="282"/>
    </location>
</feature>
<keyword evidence="7" id="KW-1185">Reference proteome</keyword>
<dbReference type="AlphaFoldDB" id="A0AAN0MG89"/>
<feature type="binding site" evidence="4">
    <location>
        <position position="267"/>
    </location>
    <ligand>
        <name>Zn(2+)</name>
        <dbReference type="ChEBI" id="CHEBI:29105"/>
    </ligand>
</feature>
<evidence type="ECO:0000313" key="7">
    <source>
        <dbReference type="Proteomes" id="UP001470809"/>
    </source>
</evidence>
<evidence type="ECO:0000256" key="1">
    <source>
        <dbReference type="ARBA" id="ARBA00022603"/>
    </source>
</evidence>
<comment type="cofactor">
    <cofactor evidence="3">
        <name>Zn(2+)</name>
        <dbReference type="ChEBI" id="CHEBI:29105"/>
    </cofactor>
    <text evidence="3">Binds 1 zinc ion per subunit.</text>
</comment>
<dbReference type="Proteomes" id="UP001470809">
    <property type="component" value="Chromosome"/>
</dbReference>
<evidence type="ECO:0000256" key="2">
    <source>
        <dbReference type="ARBA" id="ARBA00022679"/>
    </source>
</evidence>
<organism evidence="6 7">
    <name type="scientific">Yoonia rhodophyticola</name>
    <dbReference type="NCBI Taxonomy" id="3137370"/>
    <lineage>
        <taxon>Bacteria</taxon>
        <taxon>Pseudomonadati</taxon>
        <taxon>Pseudomonadota</taxon>
        <taxon>Alphaproteobacteria</taxon>
        <taxon>Rhodobacterales</taxon>
        <taxon>Paracoccaceae</taxon>
        <taxon>Yoonia</taxon>
    </lineage>
</organism>
<dbReference type="InterPro" id="IPR036589">
    <property type="entry name" value="HCY_dom_sf"/>
</dbReference>
<dbReference type="PANTHER" id="PTHR11103:SF18">
    <property type="entry name" value="SLR1189 PROTEIN"/>
    <property type="match status" value="1"/>
</dbReference>
<feature type="binding site" evidence="3 4">
    <location>
        <position position="194"/>
    </location>
    <ligand>
        <name>Zn(2+)</name>
        <dbReference type="ChEBI" id="CHEBI:29105"/>
    </ligand>
</feature>
<dbReference type="RefSeq" id="WP_342076852.1">
    <property type="nucleotide sequence ID" value="NZ_CP151767.2"/>
</dbReference>
<evidence type="ECO:0000256" key="3">
    <source>
        <dbReference type="PIRSR" id="PIRSR037505-2"/>
    </source>
</evidence>
<keyword evidence="2 4" id="KW-0808">Transferase</keyword>
<dbReference type="InterPro" id="IPR003726">
    <property type="entry name" value="HCY_dom"/>
</dbReference>
<dbReference type="PROSITE" id="PS50970">
    <property type="entry name" value="HCY"/>
    <property type="match status" value="1"/>
</dbReference>
<dbReference type="GO" id="GO:0008270">
    <property type="term" value="F:zinc ion binding"/>
    <property type="evidence" value="ECO:0007669"/>
    <property type="project" value="InterPro"/>
</dbReference>
<dbReference type="Pfam" id="PF02574">
    <property type="entry name" value="S-methyl_trans"/>
    <property type="match status" value="1"/>
</dbReference>
<keyword evidence="1 4" id="KW-0489">Methyltransferase</keyword>
<protein>
    <submittedName>
        <fullName evidence="6">Homocysteine S-methyltransferase family protein</fullName>
    </submittedName>
</protein>
<dbReference type="PANTHER" id="PTHR11103">
    <property type="entry name" value="SLR1189 PROTEIN"/>
    <property type="match status" value="1"/>
</dbReference>
<dbReference type="SUPFAM" id="SSF82282">
    <property type="entry name" value="Homocysteine S-methyltransferase"/>
    <property type="match status" value="1"/>
</dbReference>
<name>A0AAN0MG89_9RHOB</name>
<reference evidence="6 7" key="2">
    <citation type="submission" date="2024-08" db="EMBL/GenBank/DDBJ databases">
        <title>Phylogenomic analyses of a clade within the roseobacter group suggest taxonomic reassignments of species of the genera Aestuariivita, Citreicella, Loktanella, Nautella, Pelagibaca, Ruegeria, Thalassobius, Thiobacimonas and Tropicibacter, and the proposal o.</title>
        <authorList>
            <person name="Jeon C.O."/>
        </authorList>
    </citation>
    <scope>NUCLEOTIDE SEQUENCE [LARGE SCALE GENOMIC DNA]</scope>
    <source>
        <strain evidence="6 7">SS1-5</strain>
    </source>
</reference>
<reference evidence="7" key="1">
    <citation type="submission" date="2024-04" db="EMBL/GenBank/DDBJ databases">
        <title>Phylogenomic analyses of a clade within the roseobacter group suggest taxonomic reassignments of species of the genera Aestuariivita, Citreicella, Loktanella, Nautella, Pelagibaca, Ruegeria, Thalassobius, Thiobacimonas and Tropicibacter, and the proposal o.</title>
        <authorList>
            <person name="Jeon C.O."/>
        </authorList>
    </citation>
    <scope>NUCLEOTIDE SEQUENCE [LARGE SCALE GENOMIC DNA]</scope>
    <source>
        <strain evidence="7">SS1-5</strain>
    </source>
</reference>